<dbReference type="InterPro" id="IPR002104">
    <property type="entry name" value="Integrase_catalytic"/>
</dbReference>
<dbReference type="Pfam" id="PF00589">
    <property type="entry name" value="Phage_integrase"/>
    <property type="match status" value="1"/>
</dbReference>
<comment type="caution">
    <text evidence="3">The sequence shown here is derived from an EMBL/GenBank/DDBJ whole genome shotgun (WGS) entry which is preliminary data.</text>
</comment>
<dbReference type="GO" id="GO:0015074">
    <property type="term" value="P:DNA integration"/>
    <property type="evidence" value="ECO:0007669"/>
    <property type="project" value="InterPro"/>
</dbReference>
<dbReference type="GO" id="GO:0003677">
    <property type="term" value="F:DNA binding"/>
    <property type="evidence" value="ECO:0007669"/>
    <property type="project" value="InterPro"/>
</dbReference>
<accession>X1SU46</accession>
<reference evidence="3" key="1">
    <citation type="journal article" date="2014" name="Front. Microbiol.">
        <title>High frequency of phylogenetically diverse reductive dehalogenase-homologous genes in deep subseafloor sedimentary metagenomes.</title>
        <authorList>
            <person name="Kawai M."/>
            <person name="Futagami T."/>
            <person name="Toyoda A."/>
            <person name="Takaki Y."/>
            <person name="Nishi S."/>
            <person name="Hori S."/>
            <person name="Arai W."/>
            <person name="Tsubouchi T."/>
            <person name="Morono Y."/>
            <person name="Uchiyama I."/>
            <person name="Ito T."/>
            <person name="Fujiyama A."/>
            <person name="Inagaki F."/>
            <person name="Takami H."/>
        </authorList>
    </citation>
    <scope>NUCLEOTIDE SEQUENCE</scope>
    <source>
        <strain evidence="3">Expedition CK06-06</strain>
    </source>
</reference>
<keyword evidence="1" id="KW-0233">DNA recombination</keyword>
<dbReference type="PROSITE" id="PS51898">
    <property type="entry name" value="TYR_RECOMBINASE"/>
    <property type="match status" value="1"/>
</dbReference>
<feature type="domain" description="Tyr recombinase" evidence="2">
    <location>
        <begin position="53"/>
        <end position="130"/>
    </location>
</feature>
<evidence type="ECO:0000259" key="2">
    <source>
        <dbReference type="PROSITE" id="PS51898"/>
    </source>
</evidence>
<dbReference type="GO" id="GO:0006310">
    <property type="term" value="P:DNA recombination"/>
    <property type="evidence" value="ECO:0007669"/>
    <property type="project" value="UniProtKB-KW"/>
</dbReference>
<proteinExistence type="predicted"/>
<gene>
    <name evidence="3" type="ORF">S12H4_23244</name>
</gene>
<dbReference type="AlphaFoldDB" id="X1SU46"/>
<sequence length="130" mass="15131">EEYILSFVSTQTNSQIGIVSTIRFFLRFLYEERIIQNDLSTVLQHYKWVKKEKLPSVYTTKEVFQIESSIHRENATGKRNYAMILLASRLGLRTSDIAHLTFGNIDWENSTITLSQFKTGKKIELPMLVI</sequence>
<feature type="non-terminal residue" evidence="3">
    <location>
        <position position="1"/>
    </location>
</feature>
<dbReference type="SUPFAM" id="SSF56349">
    <property type="entry name" value="DNA breaking-rejoining enzymes"/>
    <property type="match status" value="1"/>
</dbReference>
<evidence type="ECO:0000313" key="3">
    <source>
        <dbReference type="EMBL" id="GAI82656.1"/>
    </source>
</evidence>
<evidence type="ECO:0000256" key="1">
    <source>
        <dbReference type="ARBA" id="ARBA00023172"/>
    </source>
</evidence>
<protein>
    <recommendedName>
        <fullName evidence="2">Tyr recombinase domain-containing protein</fullName>
    </recommendedName>
</protein>
<name>X1SU46_9ZZZZ</name>
<dbReference type="Gene3D" id="1.10.443.10">
    <property type="entry name" value="Intergrase catalytic core"/>
    <property type="match status" value="1"/>
</dbReference>
<organism evidence="3">
    <name type="scientific">marine sediment metagenome</name>
    <dbReference type="NCBI Taxonomy" id="412755"/>
    <lineage>
        <taxon>unclassified sequences</taxon>
        <taxon>metagenomes</taxon>
        <taxon>ecological metagenomes</taxon>
    </lineage>
</organism>
<dbReference type="InterPro" id="IPR011010">
    <property type="entry name" value="DNA_brk_join_enz"/>
</dbReference>
<dbReference type="EMBL" id="BARW01012296">
    <property type="protein sequence ID" value="GAI82656.1"/>
    <property type="molecule type" value="Genomic_DNA"/>
</dbReference>
<dbReference type="InterPro" id="IPR013762">
    <property type="entry name" value="Integrase-like_cat_sf"/>
</dbReference>